<evidence type="ECO:0000313" key="1">
    <source>
        <dbReference type="EMBL" id="KAK0634070.1"/>
    </source>
</evidence>
<dbReference type="Proteomes" id="UP001175000">
    <property type="component" value="Unassembled WGS sequence"/>
</dbReference>
<proteinExistence type="predicted"/>
<comment type="caution">
    <text evidence="1">The sequence shown here is derived from an EMBL/GenBank/DDBJ whole genome shotgun (WGS) entry which is preliminary data.</text>
</comment>
<sequence>MAAYLLYGIPLYLGIVAHAHEAVLFNEDDDTIDTAATGLEPELVVRREEDDNPALAALLWRDIRAETASGMYRLRVTL</sequence>
<keyword evidence="2" id="KW-1185">Reference proteome</keyword>
<reference evidence="1" key="1">
    <citation type="submission" date="2023-06" db="EMBL/GenBank/DDBJ databases">
        <title>Genome-scale phylogeny and comparative genomics of the fungal order Sordariales.</title>
        <authorList>
            <consortium name="Lawrence Berkeley National Laboratory"/>
            <person name="Hensen N."/>
            <person name="Bonometti L."/>
            <person name="Westerberg I."/>
            <person name="Brannstrom I.O."/>
            <person name="Guillou S."/>
            <person name="Cros-Aarteil S."/>
            <person name="Calhoun S."/>
            <person name="Haridas S."/>
            <person name="Kuo A."/>
            <person name="Mondo S."/>
            <person name="Pangilinan J."/>
            <person name="Riley R."/>
            <person name="Labutti K."/>
            <person name="Andreopoulos B."/>
            <person name="Lipzen A."/>
            <person name="Chen C."/>
            <person name="Yanf M."/>
            <person name="Daum C."/>
            <person name="Ng V."/>
            <person name="Clum A."/>
            <person name="Steindorff A."/>
            <person name="Ohm R."/>
            <person name="Martin F."/>
            <person name="Silar P."/>
            <person name="Natvig D."/>
            <person name="Lalanne C."/>
            <person name="Gautier V."/>
            <person name="Ament-Velasquez S.L."/>
            <person name="Kruys A."/>
            <person name="Hutchinson M.I."/>
            <person name="Powell A.J."/>
            <person name="Barry K."/>
            <person name="Miller A.N."/>
            <person name="Grigoriev I.V."/>
            <person name="Debuchy R."/>
            <person name="Gladieux P."/>
            <person name="Thoren M.H."/>
            <person name="Johannesson H."/>
        </authorList>
    </citation>
    <scope>NUCLEOTIDE SEQUENCE</scope>
    <source>
        <strain evidence="1">CBS 606.72</strain>
    </source>
</reference>
<organism evidence="1 2">
    <name type="scientific">Immersiella caudata</name>
    <dbReference type="NCBI Taxonomy" id="314043"/>
    <lineage>
        <taxon>Eukaryota</taxon>
        <taxon>Fungi</taxon>
        <taxon>Dikarya</taxon>
        <taxon>Ascomycota</taxon>
        <taxon>Pezizomycotina</taxon>
        <taxon>Sordariomycetes</taxon>
        <taxon>Sordariomycetidae</taxon>
        <taxon>Sordariales</taxon>
        <taxon>Lasiosphaeriaceae</taxon>
        <taxon>Immersiella</taxon>
    </lineage>
</organism>
<accession>A0AA40CDD5</accession>
<dbReference type="EMBL" id="JAULSU010000001">
    <property type="protein sequence ID" value="KAK0634070.1"/>
    <property type="molecule type" value="Genomic_DNA"/>
</dbReference>
<dbReference type="AlphaFoldDB" id="A0AA40CDD5"/>
<protein>
    <submittedName>
        <fullName evidence="1">Uncharacterized protein</fullName>
    </submittedName>
</protein>
<gene>
    <name evidence="1" type="ORF">B0T14DRAFT_508333</name>
</gene>
<evidence type="ECO:0000313" key="2">
    <source>
        <dbReference type="Proteomes" id="UP001175000"/>
    </source>
</evidence>
<name>A0AA40CDD5_9PEZI</name>